<dbReference type="GeneID" id="28728053"/>
<accession>A0A0M8MIP0</accession>
<feature type="compositionally biased region" description="Polar residues" evidence="1">
    <location>
        <begin position="324"/>
        <end position="355"/>
    </location>
</feature>
<name>A0A0M8MIP0_9BASI</name>
<evidence type="ECO:0000313" key="2">
    <source>
        <dbReference type="EMBL" id="KOS13246.1"/>
    </source>
</evidence>
<dbReference type="VEuPathDB" id="FungiDB:Malapachy_1676"/>
<feature type="region of interest" description="Disordered" evidence="1">
    <location>
        <begin position="50"/>
        <end position="80"/>
    </location>
</feature>
<dbReference type="Proteomes" id="UP000037751">
    <property type="component" value="Unassembled WGS sequence"/>
</dbReference>
<dbReference type="Pfam" id="PF10428">
    <property type="entry name" value="SOG2"/>
    <property type="match status" value="1"/>
</dbReference>
<dbReference type="AlphaFoldDB" id="A0A0M8MIP0"/>
<protein>
    <submittedName>
        <fullName evidence="2">Uncharacterized protein</fullName>
    </submittedName>
</protein>
<feature type="region of interest" description="Disordered" evidence="1">
    <location>
        <begin position="248"/>
        <end position="355"/>
    </location>
</feature>
<dbReference type="RefSeq" id="XP_017990878.1">
    <property type="nucleotide sequence ID" value="XM_018136178.1"/>
</dbReference>
<evidence type="ECO:0000256" key="1">
    <source>
        <dbReference type="SAM" id="MobiDB-lite"/>
    </source>
</evidence>
<dbReference type="OrthoDB" id="1394818at2759"/>
<dbReference type="STRING" id="77020.A0A0M8MIP0"/>
<dbReference type="InterPro" id="IPR019487">
    <property type="entry name" value="RAM_signalling_pathway_SOG2"/>
</dbReference>
<evidence type="ECO:0000313" key="3">
    <source>
        <dbReference type="Proteomes" id="UP000037751"/>
    </source>
</evidence>
<keyword evidence="3" id="KW-1185">Reference proteome</keyword>
<comment type="caution">
    <text evidence="2">The sequence shown here is derived from an EMBL/GenBank/DDBJ whole genome shotgun (WGS) entry which is preliminary data.</text>
</comment>
<proteinExistence type="predicted"/>
<organism evidence="2 3">
    <name type="scientific">Malassezia pachydermatis</name>
    <dbReference type="NCBI Taxonomy" id="77020"/>
    <lineage>
        <taxon>Eukaryota</taxon>
        <taxon>Fungi</taxon>
        <taxon>Dikarya</taxon>
        <taxon>Basidiomycota</taxon>
        <taxon>Ustilaginomycotina</taxon>
        <taxon>Malasseziomycetes</taxon>
        <taxon>Malasseziales</taxon>
        <taxon>Malasseziaceae</taxon>
        <taxon>Malassezia</taxon>
    </lineage>
</organism>
<dbReference type="EMBL" id="LGAV01000007">
    <property type="protein sequence ID" value="KOS13246.1"/>
    <property type="molecule type" value="Genomic_DNA"/>
</dbReference>
<reference evidence="2 3" key="1">
    <citation type="submission" date="2015-07" db="EMBL/GenBank/DDBJ databases">
        <title>Draft Genome Sequence of Malassezia furfur CBS1878 and Malassezia pachydermatis CBS1879.</title>
        <authorList>
            <person name="Triana S."/>
            <person name="Ohm R."/>
            <person name="Gonzalez A."/>
            <person name="DeCock H."/>
            <person name="Restrepo S."/>
            <person name="Celis A."/>
        </authorList>
    </citation>
    <scope>NUCLEOTIDE SEQUENCE [LARGE SCALE GENOMIC DNA]</scope>
    <source>
        <strain evidence="2 3">CBS 1879</strain>
    </source>
</reference>
<feature type="compositionally biased region" description="Polar residues" evidence="1">
    <location>
        <begin position="53"/>
        <end position="73"/>
    </location>
</feature>
<sequence length="497" mass="54517">MEDASPPVPKPRIVRVPVPTQTNTDARRQGLRTLNLPTVGVTQAAAEAAAAASQFSSPPNARSDRSVSGTQVPSDIEPMDSERTRYFRRLSALPPAPPHIPSMPKSVLKFVDAIRGVLFALSQIYTAVNQHTSVSNDERLVAHLQRVLSMAAKSMSALIAALDRLDASAQTGVPDTSIIRNVMEACNESVRMFRRAVMMLYTKMPQLEQSVDPRFTRTLLLLLYGSIAELRNCAEMMAPAMQDVTEFVSQETSQPVPPQTPLLRSVRKPSQADTSFGTPIDMHDASDMDVVPSASSTPISKLYGRRPSIPALRSPALSPRDTSKPSTFRTPASPRPGTTLSRMRSGQSLKSEASNDGMSSLIMQVASNATTTWSELRAYVQEGLRRIDEGETPQSPGDTRYKRLRDVEEACKHTLDLTKQLQTSCERVGEFPLHASSRDTHQLWEDANQFVRSIIHISTLVRAVAVSYPFPRELMRGVSDVNQGCSALAVQLHTLST</sequence>
<feature type="compositionally biased region" description="Pro residues" evidence="1">
    <location>
        <begin position="1"/>
        <end position="10"/>
    </location>
</feature>
<gene>
    <name evidence="2" type="ORF">Malapachy_1676</name>
</gene>
<feature type="region of interest" description="Disordered" evidence="1">
    <location>
        <begin position="1"/>
        <end position="34"/>
    </location>
</feature>